<dbReference type="SMART" id="SM00387">
    <property type="entry name" value="HATPase_c"/>
    <property type="match status" value="1"/>
</dbReference>
<dbReference type="Pfam" id="PF01590">
    <property type="entry name" value="GAF"/>
    <property type="match status" value="1"/>
</dbReference>
<accession>A0A0H3DAP5</accession>
<dbReference type="InterPro" id="IPR003594">
    <property type="entry name" value="HATPase_dom"/>
</dbReference>
<feature type="domain" description="Histidine kinase/HSP90-like ATPase" evidence="5">
    <location>
        <begin position="442"/>
        <end position="530"/>
    </location>
</feature>
<evidence type="ECO:0000256" key="3">
    <source>
        <dbReference type="ARBA" id="ARBA00023012"/>
    </source>
</evidence>
<dbReference type="GO" id="GO:0016020">
    <property type="term" value="C:membrane"/>
    <property type="evidence" value="ECO:0007669"/>
    <property type="project" value="InterPro"/>
</dbReference>
<dbReference type="InterPro" id="IPR050482">
    <property type="entry name" value="Sensor_HK_TwoCompSys"/>
</dbReference>
<dbReference type="Proteomes" id="UP000000328">
    <property type="component" value="Chromosome"/>
</dbReference>
<dbReference type="HOGENOM" id="CLU_034370_1_0_11"/>
<dbReference type="SMART" id="SM00065">
    <property type="entry name" value="GAF"/>
    <property type="match status" value="2"/>
</dbReference>
<dbReference type="OrthoDB" id="5241249at2"/>
<dbReference type="InterPro" id="IPR011712">
    <property type="entry name" value="Sig_transdc_His_kin_sub3_dim/P"/>
</dbReference>
<evidence type="ECO:0000259" key="5">
    <source>
        <dbReference type="SMART" id="SM00387"/>
    </source>
</evidence>
<dbReference type="RefSeq" id="WP_013227385.1">
    <property type="nucleotide sequence ID" value="NC_014318.1"/>
</dbReference>
<organism evidence="6 7">
    <name type="scientific">Amycolatopsis mediterranei (strain U-32)</name>
    <dbReference type="NCBI Taxonomy" id="749927"/>
    <lineage>
        <taxon>Bacteria</taxon>
        <taxon>Bacillati</taxon>
        <taxon>Actinomycetota</taxon>
        <taxon>Actinomycetes</taxon>
        <taxon>Pseudonocardiales</taxon>
        <taxon>Pseudonocardiaceae</taxon>
        <taxon>Amycolatopsis</taxon>
    </lineage>
</organism>
<feature type="domain" description="GAF" evidence="4">
    <location>
        <begin position="188"/>
        <end position="332"/>
    </location>
</feature>
<dbReference type="PANTHER" id="PTHR24421">
    <property type="entry name" value="NITRATE/NITRITE SENSOR PROTEIN NARX-RELATED"/>
    <property type="match status" value="1"/>
</dbReference>
<dbReference type="Pfam" id="PF13185">
    <property type="entry name" value="GAF_2"/>
    <property type="match status" value="1"/>
</dbReference>
<dbReference type="AlphaFoldDB" id="A0A0H3DAP5"/>
<dbReference type="PATRIC" id="fig|749927.5.peg.5780"/>
<dbReference type="eggNOG" id="COG4585">
    <property type="taxonomic scope" value="Bacteria"/>
</dbReference>
<dbReference type="InterPro" id="IPR036890">
    <property type="entry name" value="HATPase_C_sf"/>
</dbReference>
<dbReference type="SUPFAM" id="SSF55874">
    <property type="entry name" value="ATPase domain of HSP90 chaperone/DNA topoisomerase II/histidine kinase"/>
    <property type="match status" value="1"/>
</dbReference>
<dbReference type="PANTHER" id="PTHR24421:SF56">
    <property type="entry name" value="OXYGEN SENSOR HISTIDINE KINASE RESPONSE REGULATOR DOST"/>
    <property type="match status" value="1"/>
</dbReference>
<dbReference type="InterPro" id="IPR029016">
    <property type="entry name" value="GAF-like_dom_sf"/>
</dbReference>
<dbReference type="GO" id="GO:0000155">
    <property type="term" value="F:phosphorelay sensor kinase activity"/>
    <property type="evidence" value="ECO:0007669"/>
    <property type="project" value="InterPro"/>
</dbReference>
<reference evidence="6 7" key="1">
    <citation type="journal article" date="2010" name="Cell Res.">
        <title>Complete genome sequence of the rifamycin SV-producing Amycolatopsis mediterranei U32 revealed its genetic characteristics in phylogeny and metabolism.</title>
        <authorList>
            <person name="Zhao W."/>
            <person name="Zhong Y."/>
            <person name="Yuan H."/>
            <person name="Wang J."/>
            <person name="Zheng H."/>
            <person name="Wang Y."/>
            <person name="Cen X."/>
            <person name="Xu F."/>
            <person name="Bai J."/>
            <person name="Han X."/>
            <person name="Lu G."/>
            <person name="Zhu Y."/>
            <person name="Shao Z."/>
            <person name="Yan H."/>
            <person name="Li C."/>
            <person name="Peng N."/>
            <person name="Zhang Z."/>
            <person name="Zhang Y."/>
            <person name="Lin W."/>
            <person name="Fan Y."/>
            <person name="Qin Z."/>
            <person name="Hu Y."/>
            <person name="Zhu B."/>
            <person name="Wang S."/>
            <person name="Ding X."/>
            <person name="Zhao G.P."/>
        </authorList>
    </citation>
    <scope>NUCLEOTIDE SEQUENCE [LARGE SCALE GENOMIC DNA]</scope>
    <source>
        <strain evidence="7">U-32</strain>
    </source>
</reference>
<gene>
    <name evidence="6" type="primary">devS</name>
    <name evidence="6" type="ordered locus">AMED_5571</name>
</gene>
<sequence length="530" mass="55515">MPEETTSGRDRMDALPAAVLAFSAGLELETTLDRIVTAAAGLVGARYGALALLDEDGRTTAFAVTGVDDATRERLGPPPDGHGVLGTLVTGRAPVRLAHLGNGGLPPEHPSMGAFLGVPLLVRGEILGRLYLSREQPFTTDDERATVALAAAAGIAVDNARLYEESRSRQRWLEATGEISAELLGGTDVREVLHLIATRAAELTGADDALIAWPESPGGPLVVKVCAGPDADVLAGRRIPLDGSTAGAVLRDHVPRSVPSLAFDLAAGLGVDLGPALVVRLRSGSRSGGAVLLAIRGRGAARFGEHELQLVSAFADQAALALRDAESQAARRELDVVVDRDRIARDLHDHVIQRLFAVGLGIEGTRRRSDSPAVTSRLIQHIDQLQDVIEEIRSAIFALHAQPGAGRGLRARLQNAITDGCADSAIRTTVRLSGAFDRVPAGLAEHAEAVVREAVTNVLRHARAADLAVTVSLDDDLVVEVSDTGIGMPEAVARSGLRNLEQRAAEAGGSLRLDRPAGGGTCLVWTVPVP</sequence>
<keyword evidence="3" id="KW-0902">Two-component regulatory system</keyword>
<dbReference type="EMBL" id="CP002000">
    <property type="protein sequence ID" value="ADJ47327.1"/>
    <property type="molecule type" value="Genomic_DNA"/>
</dbReference>
<evidence type="ECO:0000256" key="2">
    <source>
        <dbReference type="ARBA" id="ARBA00022777"/>
    </source>
</evidence>
<protein>
    <submittedName>
        <fullName evidence="6">Two-component system sensor kinase</fullName>
    </submittedName>
</protein>
<name>A0A0H3DAP5_AMYMU</name>
<dbReference type="Gene3D" id="3.30.565.10">
    <property type="entry name" value="Histidine kinase-like ATPase, C-terminal domain"/>
    <property type="match status" value="1"/>
</dbReference>
<dbReference type="Pfam" id="PF07730">
    <property type="entry name" value="HisKA_3"/>
    <property type="match status" value="1"/>
</dbReference>
<dbReference type="GO" id="GO:0046983">
    <property type="term" value="F:protein dimerization activity"/>
    <property type="evidence" value="ECO:0007669"/>
    <property type="project" value="InterPro"/>
</dbReference>
<proteinExistence type="predicted"/>
<evidence type="ECO:0000313" key="7">
    <source>
        <dbReference type="Proteomes" id="UP000000328"/>
    </source>
</evidence>
<evidence type="ECO:0000313" key="6">
    <source>
        <dbReference type="EMBL" id="ADJ47327.1"/>
    </source>
</evidence>
<evidence type="ECO:0000259" key="4">
    <source>
        <dbReference type="SMART" id="SM00065"/>
    </source>
</evidence>
<dbReference type="Gene3D" id="1.20.5.1930">
    <property type="match status" value="1"/>
</dbReference>
<dbReference type="Pfam" id="PF02518">
    <property type="entry name" value="HATPase_c"/>
    <property type="match status" value="1"/>
</dbReference>
<dbReference type="GeneID" id="92873269"/>
<dbReference type="Gene3D" id="3.30.450.40">
    <property type="match status" value="2"/>
</dbReference>
<dbReference type="eggNOG" id="COG2203">
    <property type="taxonomic scope" value="Bacteria"/>
</dbReference>
<keyword evidence="2 6" id="KW-0418">Kinase</keyword>
<keyword evidence="1" id="KW-0808">Transferase</keyword>
<dbReference type="InterPro" id="IPR003018">
    <property type="entry name" value="GAF"/>
</dbReference>
<dbReference type="CDD" id="cd16917">
    <property type="entry name" value="HATPase_UhpB-NarQ-NarX-like"/>
    <property type="match status" value="1"/>
</dbReference>
<dbReference type="SUPFAM" id="SSF55781">
    <property type="entry name" value="GAF domain-like"/>
    <property type="match status" value="2"/>
</dbReference>
<feature type="domain" description="GAF" evidence="4">
    <location>
        <begin position="27"/>
        <end position="167"/>
    </location>
</feature>
<dbReference type="KEGG" id="amd:AMED_5571"/>
<evidence type="ECO:0000256" key="1">
    <source>
        <dbReference type="ARBA" id="ARBA00022679"/>
    </source>
</evidence>